<comment type="caution">
    <text evidence="1">The sequence shown here is derived from an EMBL/GenBank/DDBJ whole genome shotgun (WGS) entry which is preliminary data.</text>
</comment>
<accession>A0A9J5W2M8</accession>
<gene>
    <name evidence="1" type="ORF">H5410_059172</name>
</gene>
<organism evidence="1 2">
    <name type="scientific">Solanum commersonii</name>
    <name type="common">Commerson's wild potato</name>
    <name type="synonym">Commerson's nightshade</name>
    <dbReference type="NCBI Taxonomy" id="4109"/>
    <lineage>
        <taxon>Eukaryota</taxon>
        <taxon>Viridiplantae</taxon>
        <taxon>Streptophyta</taxon>
        <taxon>Embryophyta</taxon>
        <taxon>Tracheophyta</taxon>
        <taxon>Spermatophyta</taxon>
        <taxon>Magnoliopsida</taxon>
        <taxon>eudicotyledons</taxon>
        <taxon>Gunneridae</taxon>
        <taxon>Pentapetalae</taxon>
        <taxon>asterids</taxon>
        <taxon>lamiids</taxon>
        <taxon>Solanales</taxon>
        <taxon>Solanaceae</taxon>
        <taxon>Solanoideae</taxon>
        <taxon>Solaneae</taxon>
        <taxon>Solanum</taxon>
    </lineage>
</organism>
<evidence type="ECO:0000313" key="1">
    <source>
        <dbReference type="EMBL" id="KAG5569406.1"/>
    </source>
</evidence>
<dbReference type="AlphaFoldDB" id="A0A9J5W2M8"/>
<reference evidence="1 2" key="1">
    <citation type="submission" date="2020-09" db="EMBL/GenBank/DDBJ databases">
        <title>De no assembly of potato wild relative species, Solanum commersonii.</title>
        <authorList>
            <person name="Cho K."/>
        </authorList>
    </citation>
    <scope>NUCLEOTIDE SEQUENCE [LARGE SCALE GENOMIC DNA]</scope>
    <source>
        <strain evidence="1">LZ3.2</strain>
        <tissue evidence="1">Leaf</tissue>
    </source>
</reference>
<dbReference type="Proteomes" id="UP000824120">
    <property type="component" value="Chromosome 12"/>
</dbReference>
<protein>
    <submittedName>
        <fullName evidence="1">Uncharacterized protein</fullName>
    </submittedName>
</protein>
<name>A0A9J5W2M8_SOLCO</name>
<dbReference type="EMBL" id="JACXVP010000012">
    <property type="protein sequence ID" value="KAG5569406.1"/>
    <property type="molecule type" value="Genomic_DNA"/>
</dbReference>
<keyword evidence="2" id="KW-1185">Reference proteome</keyword>
<evidence type="ECO:0000313" key="2">
    <source>
        <dbReference type="Proteomes" id="UP000824120"/>
    </source>
</evidence>
<sequence length="112" mass="13377">MASVELKGKRAHFQVQTSPNARKTRFYQFPCVSPWIFGDMDSGIFCVKIFHDSKKKLPKFFMDVRYDIINGASWSREANKSIFKYKRAPRLEKPKFYRFSYAIFHEFLVTEF</sequence>
<proteinExistence type="predicted"/>